<dbReference type="STRING" id="1862672.BO225_04970"/>
<proteinExistence type="inferred from homology"/>
<dbReference type="GeneID" id="78275301"/>
<evidence type="ECO:0000256" key="3">
    <source>
        <dbReference type="ARBA" id="ARBA00022692"/>
    </source>
</evidence>
<dbReference type="PANTHER" id="PTHR38459">
    <property type="entry name" value="PROPHAGE BACTOPRENOL-LINKED GLUCOSE TRANSLOCASE HOMOLOG"/>
    <property type="match status" value="1"/>
</dbReference>
<organism evidence="8 9">
    <name type="scientific">Dubosiella newyorkensis</name>
    <dbReference type="NCBI Taxonomy" id="1862672"/>
    <lineage>
        <taxon>Bacteria</taxon>
        <taxon>Bacillati</taxon>
        <taxon>Bacillota</taxon>
        <taxon>Erysipelotrichia</taxon>
        <taxon>Erysipelotrichales</taxon>
        <taxon>Erysipelotrichaceae</taxon>
        <taxon>Dubosiella</taxon>
    </lineage>
</organism>
<evidence type="ECO:0000256" key="2">
    <source>
        <dbReference type="ARBA" id="ARBA00009399"/>
    </source>
</evidence>
<evidence type="ECO:0000313" key="9">
    <source>
        <dbReference type="Proteomes" id="UP000186705"/>
    </source>
</evidence>
<evidence type="ECO:0000259" key="7">
    <source>
        <dbReference type="Pfam" id="PF04138"/>
    </source>
</evidence>
<keyword evidence="5 6" id="KW-0472">Membrane</keyword>
<gene>
    <name evidence="8" type="ORF">BO225_04970</name>
</gene>
<feature type="domain" description="GtrA/DPMS transmembrane" evidence="7">
    <location>
        <begin position="10"/>
        <end position="124"/>
    </location>
</feature>
<evidence type="ECO:0000256" key="5">
    <source>
        <dbReference type="ARBA" id="ARBA00023136"/>
    </source>
</evidence>
<name>A0A1U7NNB8_9FIRM</name>
<evidence type="ECO:0000313" key="8">
    <source>
        <dbReference type="EMBL" id="OLU46811.1"/>
    </source>
</evidence>
<accession>A0A1U7NNB8</accession>
<keyword evidence="3 6" id="KW-0812">Transmembrane</keyword>
<reference evidence="8 9" key="1">
    <citation type="submission" date="2016-11" db="EMBL/GenBank/DDBJ databases">
        <title>Description of two novel members of the family Erysipelotrichaceae: Ileibacterium lipovorans gen. nov., sp. nov. and Dubosiella newyorkensis, gen. nov., sp. nov.</title>
        <authorList>
            <person name="Cox L.M."/>
            <person name="Sohn J."/>
            <person name="Tyrrell K.L."/>
            <person name="Citron D.M."/>
            <person name="Lawson P.A."/>
            <person name="Patel N.B."/>
            <person name="Iizumi T."/>
            <person name="Perez-Perez G.I."/>
            <person name="Goldstein E.J."/>
            <person name="Blaser M.J."/>
        </authorList>
    </citation>
    <scope>NUCLEOTIDE SEQUENCE [LARGE SCALE GENOMIC DNA]</scope>
    <source>
        <strain evidence="8 9">NYU-BL-A4</strain>
    </source>
</reference>
<dbReference type="EMBL" id="MPKA01000059">
    <property type="protein sequence ID" value="OLU46811.1"/>
    <property type="molecule type" value="Genomic_DNA"/>
</dbReference>
<dbReference type="Pfam" id="PF04138">
    <property type="entry name" value="GtrA_DPMS_TM"/>
    <property type="match status" value="1"/>
</dbReference>
<dbReference type="GO" id="GO:0005886">
    <property type="term" value="C:plasma membrane"/>
    <property type="evidence" value="ECO:0007669"/>
    <property type="project" value="TreeGrafter"/>
</dbReference>
<dbReference type="GO" id="GO:0000271">
    <property type="term" value="P:polysaccharide biosynthetic process"/>
    <property type="evidence" value="ECO:0007669"/>
    <property type="project" value="InterPro"/>
</dbReference>
<dbReference type="InterPro" id="IPR007267">
    <property type="entry name" value="GtrA_DPMS_TM"/>
</dbReference>
<keyword evidence="4 6" id="KW-1133">Transmembrane helix</keyword>
<protein>
    <submittedName>
        <fullName evidence="8">Sugar translocase</fullName>
    </submittedName>
</protein>
<dbReference type="OrthoDB" id="9807815at2"/>
<feature type="transmembrane region" description="Helical" evidence="6">
    <location>
        <begin position="73"/>
        <end position="93"/>
    </location>
</feature>
<dbReference type="RefSeq" id="WP_076341181.1">
    <property type="nucleotide sequence ID" value="NZ_CAMNTW010000010.1"/>
</dbReference>
<comment type="similarity">
    <text evidence="2">Belongs to the GtrA family.</text>
</comment>
<dbReference type="AlphaFoldDB" id="A0A1U7NNB8"/>
<keyword evidence="9" id="KW-1185">Reference proteome</keyword>
<feature type="transmembrane region" description="Helical" evidence="6">
    <location>
        <begin position="12"/>
        <end position="36"/>
    </location>
</feature>
<dbReference type="InterPro" id="IPR051401">
    <property type="entry name" value="GtrA_CellWall_Glycosyl"/>
</dbReference>
<comment type="subcellular location">
    <subcellularLocation>
        <location evidence="1">Membrane</location>
        <topology evidence="1">Multi-pass membrane protein</topology>
    </subcellularLocation>
</comment>
<evidence type="ECO:0000256" key="1">
    <source>
        <dbReference type="ARBA" id="ARBA00004141"/>
    </source>
</evidence>
<feature type="transmembrane region" description="Helical" evidence="6">
    <location>
        <begin position="99"/>
        <end position="119"/>
    </location>
</feature>
<comment type="caution">
    <text evidence="8">The sequence shown here is derived from an EMBL/GenBank/DDBJ whole genome shotgun (WGS) entry which is preliminary data.</text>
</comment>
<dbReference type="PANTHER" id="PTHR38459:SF1">
    <property type="entry name" value="PROPHAGE BACTOPRENOL-LINKED GLUCOSE TRANSLOCASE HOMOLOG"/>
    <property type="match status" value="1"/>
</dbReference>
<feature type="transmembrane region" description="Helical" evidence="6">
    <location>
        <begin position="42"/>
        <end position="61"/>
    </location>
</feature>
<evidence type="ECO:0000256" key="6">
    <source>
        <dbReference type="SAM" id="Phobius"/>
    </source>
</evidence>
<dbReference type="Proteomes" id="UP000186705">
    <property type="component" value="Unassembled WGS sequence"/>
</dbReference>
<sequence length="127" mass="14808">MKKLIEQILKFGFVGILAFFIDYGLMIFCTEVLGIYYLWSSLISFTVSVVFNYIMSVKWVFNVDNGKTQTQNLVFFITFSVIGLGLNQLLMWLGVDKIGINYMIVKLFATGVVMVFNYITRKWYFEK</sequence>
<evidence type="ECO:0000256" key="4">
    <source>
        <dbReference type="ARBA" id="ARBA00022989"/>
    </source>
</evidence>